<dbReference type="EMBL" id="LR746264">
    <property type="protein sequence ID" value="CAA7388461.1"/>
    <property type="molecule type" value="Genomic_DNA"/>
</dbReference>
<dbReference type="AlphaFoldDB" id="A0A7I8JYI9"/>
<keyword evidence="1" id="KW-1133">Transmembrane helix</keyword>
<accession>A0A7I8JYI9</accession>
<dbReference type="PANTHER" id="PTHR31170">
    <property type="entry name" value="BNAC04G53230D PROTEIN"/>
    <property type="match status" value="1"/>
</dbReference>
<evidence type="ECO:0000313" key="3">
    <source>
        <dbReference type="Proteomes" id="UP000663760"/>
    </source>
</evidence>
<feature type="transmembrane region" description="Helical" evidence="1">
    <location>
        <begin position="475"/>
        <end position="498"/>
    </location>
</feature>
<dbReference type="InterPro" id="IPR004158">
    <property type="entry name" value="DUF247_pln"/>
</dbReference>
<dbReference type="Proteomes" id="UP000663760">
    <property type="component" value="Chromosome 1"/>
</dbReference>
<sequence>MAREVNDQGRGSSHVVLDMEMASPPLIPDLPPIGDGRASCHADPLVNLIRSKLPKRNAGGGRNPSICWVHPDMRKVEEEAYEPKLVSIGPLHRKKDRLLPMEQVKLEYLSGLLDRHNENRLENYIAVIRSCLLDARAQYPEKIELSDDEFVEMLVVDGCFIIEYLAKRIFATTKETALLASVRWGFAHLRRDLLLLENQIPFFVLTGLFRETKIPFTGNRKEPLNLIELVLRFLRIEKPPKVNLEPGKVLHLLHIYHLCLDPECVEEPHQRSCGELAMYPLKKSKDLISMFFFAFLYLIFIRHWPPFFGPTKKLKAPREIPCATELRAAGIKFNKKVAPRGQTACYLKVSFRDGILEIPFLSVDGTTGARLRNLMALEQCCGKVGNHFTSYCVFMDNIINTAGDVAILRSRGILESKLGSDAEVANLFNNLCRGTHLKYDKHYNKEIFEKVVTFSEFAHHKWRASLVHNYFSNPWAMFSVLAGFLLIALAGIQAYFTVFPRK</sequence>
<gene>
    <name evidence="2" type="ORF">SI8410_01000682</name>
</gene>
<name>A0A7I8JYI9_SPIIN</name>
<evidence type="ECO:0000313" key="2">
    <source>
        <dbReference type="EMBL" id="CAA7388461.1"/>
    </source>
</evidence>
<dbReference type="PANTHER" id="PTHR31170:SF25">
    <property type="entry name" value="BNAA09G04570D PROTEIN"/>
    <property type="match status" value="1"/>
</dbReference>
<evidence type="ECO:0000256" key="1">
    <source>
        <dbReference type="SAM" id="Phobius"/>
    </source>
</evidence>
<reference evidence="2" key="1">
    <citation type="submission" date="2020-02" db="EMBL/GenBank/DDBJ databases">
        <authorList>
            <person name="Scholz U."/>
            <person name="Mascher M."/>
            <person name="Fiebig A."/>
        </authorList>
    </citation>
    <scope>NUCLEOTIDE SEQUENCE</scope>
</reference>
<keyword evidence="3" id="KW-1185">Reference proteome</keyword>
<proteinExistence type="predicted"/>
<dbReference type="Pfam" id="PF03140">
    <property type="entry name" value="DUF247"/>
    <property type="match status" value="1"/>
</dbReference>
<protein>
    <submittedName>
        <fullName evidence="2">Uncharacterized protein</fullName>
    </submittedName>
</protein>
<feature type="transmembrane region" description="Helical" evidence="1">
    <location>
        <begin position="287"/>
        <end position="305"/>
    </location>
</feature>
<organism evidence="2 3">
    <name type="scientific">Spirodela intermedia</name>
    <name type="common">Intermediate duckweed</name>
    <dbReference type="NCBI Taxonomy" id="51605"/>
    <lineage>
        <taxon>Eukaryota</taxon>
        <taxon>Viridiplantae</taxon>
        <taxon>Streptophyta</taxon>
        <taxon>Embryophyta</taxon>
        <taxon>Tracheophyta</taxon>
        <taxon>Spermatophyta</taxon>
        <taxon>Magnoliopsida</taxon>
        <taxon>Liliopsida</taxon>
        <taxon>Araceae</taxon>
        <taxon>Lemnoideae</taxon>
        <taxon>Spirodela</taxon>
    </lineage>
</organism>
<dbReference type="OrthoDB" id="1589813at2759"/>
<keyword evidence="1" id="KW-0812">Transmembrane</keyword>
<keyword evidence="1" id="KW-0472">Membrane</keyword>